<dbReference type="Gene3D" id="1.10.357.10">
    <property type="entry name" value="Tetracycline Repressor, domain 2"/>
    <property type="match status" value="1"/>
</dbReference>
<keyword evidence="2 4" id="KW-0238">DNA-binding</keyword>
<evidence type="ECO:0000313" key="6">
    <source>
        <dbReference type="EMBL" id="VBA47203.1"/>
    </source>
</evidence>
<dbReference type="PANTHER" id="PTHR30055">
    <property type="entry name" value="HTH-TYPE TRANSCRIPTIONAL REGULATOR RUTR"/>
    <property type="match status" value="1"/>
</dbReference>
<dbReference type="SUPFAM" id="SSF46689">
    <property type="entry name" value="Homeodomain-like"/>
    <property type="match status" value="1"/>
</dbReference>
<evidence type="ECO:0000259" key="5">
    <source>
        <dbReference type="PROSITE" id="PS50977"/>
    </source>
</evidence>
<name>A0A498QMY8_9MYCO</name>
<dbReference type="OrthoDB" id="4541465at2"/>
<reference evidence="6 7" key="1">
    <citation type="submission" date="2018-09" db="EMBL/GenBank/DDBJ databases">
        <authorList>
            <person name="Tagini F."/>
        </authorList>
    </citation>
    <scope>NUCLEOTIDE SEQUENCE [LARGE SCALE GENOMIC DNA]</scope>
    <source>
        <strain evidence="6 7">MK142</strain>
    </source>
</reference>
<dbReference type="PANTHER" id="PTHR30055:SF234">
    <property type="entry name" value="HTH-TYPE TRANSCRIPTIONAL REGULATOR BETI"/>
    <property type="match status" value="1"/>
</dbReference>
<evidence type="ECO:0000256" key="3">
    <source>
        <dbReference type="ARBA" id="ARBA00023163"/>
    </source>
</evidence>
<dbReference type="Gene3D" id="1.10.10.60">
    <property type="entry name" value="Homeodomain-like"/>
    <property type="match status" value="1"/>
</dbReference>
<dbReference type="SUPFAM" id="SSF48498">
    <property type="entry name" value="Tetracyclin repressor-like, C-terminal domain"/>
    <property type="match status" value="1"/>
</dbReference>
<evidence type="ECO:0000256" key="4">
    <source>
        <dbReference type="PROSITE-ProRule" id="PRU00335"/>
    </source>
</evidence>
<dbReference type="Proteomes" id="UP000268285">
    <property type="component" value="Unassembled WGS sequence"/>
</dbReference>
<proteinExistence type="predicted"/>
<evidence type="ECO:0000256" key="1">
    <source>
        <dbReference type="ARBA" id="ARBA00023015"/>
    </source>
</evidence>
<evidence type="ECO:0000313" key="7">
    <source>
        <dbReference type="Proteomes" id="UP000268285"/>
    </source>
</evidence>
<feature type="DNA-binding region" description="H-T-H motif" evidence="4">
    <location>
        <begin position="34"/>
        <end position="53"/>
    </location>
</feature>
<keyword evidence="7" id="KW-1185">Reference proteome</keyword>
<dbReference type="PRINTS" id="PR00455">
    <property type="entry name" value="HTHTETR"/>
</dbReference>
<dbReference type="AlphaFoldDB" id="A0A498QMY8"/>
<keyword evidence="3" id="KW-0804">Transcription</keyword>
<dbReference type="PROSITE" id="PS50977">
    <property type="entry name" value="HTH_TETR_2"/>
    <property type="match status" value="1"/>
</dbReference>
<sequence>MTGMAPVVAGPPPRERLVAAAEEQFRRFGYRRTTIDDITRRAGTGKGSLYLHFDSKESVYLAVIEASLERFVARATAALHAEGTVPRRLAALTQVTAEHYGHDELLRASLLGDSNLVDGRPAALAADIQRSRIRAVLTEILQEGRRDGTLRADIDPETSAAVLFEMGWGVVRAGIEEASGVPLETALTTLNHIVGRGIRAARP</sequence>
<dbReference type="GO" id="GO:0003700">
    <property type="term" value="F:DNA-binding transcription factor activity"/>
    <property type="evidence" value="ECO:0007669"/>
    <property type="project" value="TreeGrafter"/>
</dbReference>
<organism evidence="6 7">
    <name type="scientific">Mycobacterium pseudokansasii</name>
    <dbReference type="NCBI Taxonomy" id="2341080"/>
    <lineage>
        <taxon>Bacteria</taxon>
        <taxon>Bacillati</taxon>
        <taxon>Actinomycetota</taxon>
        <taxon>Actinomycetes</taxon>
        <taxon>Mycobacteriales</taxon>
        <taxon>Mycobacteriaceae</taxon>
        <taxon>Mycobacterium</taxon>
    </lineage>
</organism>
<feature type="domain" description="HTH tetR-type" evidence="5">
    <location>
        <begin position="11"/>
        <end position="71"/>
    </location>
</feature>
<gene>
    <name evidence="6" type="primary">kstR2_4</name>
    <name evidence="6" type="ORF">LAUMK142_00652</name>
</gene>
<keyword evidence="1" id="KW-0805">Transcription regulation</keyword>
<dbReference type="InterPro" id="IPR036271">
    <property type="entry name" value="Tet_transcr_reg_TetR-rel_C_sf"/>
</dbReference>
<dbReference type="InterPro" id="IPR001647">
    <property type="entry name" value="HTH_TetR"/>
</dbReference>
<dbReference type="InterPro" id="IPR009057">
    <property type="entry name" value="Homeodomain-like_sf"/>
</dbReference>
<protein>
    <submittedName>
        <fullName evidence="6">HTH-type transcriptional repressor KstR2</fullName>
    </submittedName>
</protein>
<dbReference type="Pfam" id="PF00440">
    <property type="entry name" value="TetR_N"/>
    <property type="match status" value="1"/>
</dbReference>
<accession>A0A498QMY8</accession>
<dbReference type="InterPro" id="IPR050109">
    <property type="entry name" value="HTH-type_TetR-like_transc_reg"/>
</dbReference>
<evidence type="ECO:0000256" key="2">
    <source>
        <dbReference type="ARBA" id="ARBA00023125"/>
    </source>
</evidence>
<dbReference type="EMBL" id="UPHU01000001">
    <property type="protein sequence ID" value="VBA47203.1"/>
    <property type="molecule type" value="Genomic_DNA"/>
</dbReference>
<dbReference type="GO" id="GO:0000976">
    <property type="term" value="F:transcription cis-regulatory region binding"/>
    <property type="evidence" value="ECO:0007669"/>
    <property type="project" value="TreeGrafter"/>
</dbReference>